<evidence type="ECO:0000313" key="2">
    <source>
        <dbReference type="Proteomes" id="UP000000564"/>
    </source>
</evidence>
<protein>
    <recommendedName>
        <fullName evidence="3">Phage protein</fullName>
    </recommendedName>
</protein>
<dbReference type="Proteomes" id="UP000000564">
    <property type="component" value="Chromosome"/>
</dbReference>
<dbReference type="EMBL" id="AE014074">
    <property type="protein sequence ID" value="AAM79727.1"/>
    <property type="molecule type" value="Genomic_DNA"/>
</dbReference>
<dbReference type="HOGENOM" id="CLU_049142_0_0_9"/>
<dbReference type="KEGG" id="spg:SpyM3_1120"/>
<dbReference type="AlphaFoldDB" id="A0A0H2UV16"/>
<reference evidence="1 2" key="1">
    <citation type="journal article" date="2002" name="Proc. Natl. Acad. Sci. U.S.A.">
        <title>Genome sequence of a serotype M3 strain of group A Streptococcus: phage-encoded toxins, the high-virulence phenotype, and clone emergence.</title>
        <authorList>
            <person name="Beres S.B."/>
            <person name="Sylva G.L."/>
            <person name="Barbian K.D."/>
            <person name="Lei B."/>
            <person name="Hoff J.S."/>
            <person name="Mammarella N.D."/>
            <person name="Liu M.Y."/>
            <person name="Smoot J.C."/>
            <person name="Porcella S.F."/>
            <person name="Parkins L.D."/>
            <person name="Campbell D.S."/>
            <person name="Smith T.M."/>
            <person name="McCormick J.K."/>
            <person name="Leung D.Y."/>
            <person name="Schlievert P.M."/>
            <person name="Musser J.M."/>
        </authorList>
    </citation>
    <scope>NUCLEOTIDE SEQUENCE [LARGE SCALE GENOMIC DNA]</scope>
    <source>
        <strain evidence="2">ATCC BAA-595 / MGAS315</strain>
    </source>
</reference>
<sequence length="497" mass="57077">MVDDVLPKLLKSVRQDFEKYFGESDVVTKAFAELQAKKVTYKTVNEFAIEVGRLLSLALTGSVSSDKLPDGKMYYNIAKRLLDETMGRNYKLISGYAGDVQRILNENAQIGLKVQRPPLNRDKINGMVNRLDSENTFDDVKWLFGEPIVNFSQSIVDDTIKANADLQYKTGMTPQVVRTESGNCCEWCREVVGTYSYPKVPKDVWRRHQRCRCTLDYDPKNGKVQSAWSKIWRKKEKTQESIERVEKFKESALVESIKNDIAKLDMTKVGPSDIIDIGKRINYHFRVSEHIGDKEKLKEIFSNFREIGGEIPKNTWAKGSSKLVKDQLQEAFQNYPTEWAAVPDGIGKKLKAIKRKRGYFDGYDEDLVIATNGTRKTTPYHEIGHMIELVNPDLVRLEKAWVDKRTANEAEVRLKDIFPSSNYGIGEVTKKDDFISPYIGKYYSDAAEVFTMGLQGIFVPEERFAKSFDKKTWKYDYKTINDDPEFLNFIIGLFVKV</sequence>
<organism evidence="1 2">
    <name type="scientific">Streptococcus pyogenes serotype M3 (strain ATCC BAA-595 / MGAS315)</name>
    <dbReference type="NCBI Taxonomy" id="198466"/>
    <lineage>
        <taxon>Bacteria</taxon>
        <taxon>Bacillati</taxon>
        <taxon>Bacillota</taxon>
        <taxon>Bacilli</taxon>
        <taxon>Lactobacillales</taxon>
        <taxon>Streptococcaceae</taxon>
        <taxon>Streptococcus</taxon>
    </lineage>
</organism>
<evidence type="ECO:0008006" key="3">
    <source>
        <dbReference type="Google" id="ProtNLM"/>
    </source>
</evidence>
<proteinExistence type="predicted"/>
<dbReference type="RefSeq" id="WP_010922467.1">
    <property type="nucleotide sequence ID" value="NC_004070.1"/>
</dbReference>
<name>A0A0H2UV16_STRP3</name>
<evidence type="ECO:0000313" key="1">
    <source>
        <dbReference type="EMBL" id="AAM79727.1"/>
    </source>
</evidence>
<accession>A0A0H2UV16</accession>
<gene>
    <name evidence="1" type="ordered locus">SpyM3_1120</name>
</gene>